<protein>
    <submittedName>
        <fullName evidence="1">Glycosyltransferase family 1 protein</fullName>
    </submittedName>
</protein>
<gene>
    <name evidence="1" type="ORF">PG986_004035</name>
</gene>
<name>A0ABR1QLG3_9PEZI</name>
<evidence type="ECO:0000313" key="1">
    <source>
        <dbReference type="EMBL" id="KAK7959181.1"/>
    </source>
</evidence>
<accession>A0ABR1QLG3</accession>
<comment type="caution">
    <text evidence="1">The sequence shown here is derived from an EMBL/GenBank/DDBJ whole genome shotgun (WGS) entry which is preliminary data.</text>
</comment>
<dbReference type="GeneID" id="92073319"/>
<dbReference type="Proteomes" id="UP001391051">
    <property type="component" value="Unassembled WGS sequence"/>
</dbReference>
<keyword evidence="2" id="KW-1185">Reference proteome</keyword>
<dbReference type="EMBL" id="JAQQWE010000003">
    <property type="protein sequence ID" value="KAK7959181.1"/>
    <property type="molecule type" value="Genomic_DNA"/>
</dbReference>
<dbReference type="RefSeq" id="XP_066702884.1">
    <property type="nucleotide sequence ID" value="XM_066840257.1"/>
</dbReference>
<reference evidence="1 2" key="1">
    <citation type="submission" date="2023-01" db="EMBL/GenBank/DDBJ databases">
        <title>Analysis of 21 Apiospora genomes using comparative genomics revels a genus with tremendous synthesis potential of carbohydrate active enzymes and secondary metabolites.</title>
        <authorList>
            <person name="Sorensen T."/>
        </authorList>
    </citation>
    <scope>NUCLEOTIDE SEQUENCE [LARGE SCALE GENOMIC DNA]</scope>
    <source>
        <strain evidence="1 2">CBS 24483</strain>
    </source>
</reference>
<evidence type="ECO:0000313" key="2">
    <source>
        <dbReference type="Proteomes" id="UP001391051"/>
    </source>
</evidence>
<sequence length="67" mass="7540">MPWITKFLPEVSTLFDYIPPNVTCVGFLILSSSPARVCRCSDDVSRKIGQRHLESELLRITCSTLTP</sequence>
<organism evidence="1 2">
    <name type="scientific">Apiospora aurea</name>
    <dbReference type="NCBI Taxonomy" id="335848"/>
    <lineage>
        <taxon>Eukaryota</taxon>
        <taxon>Fungi</taxon>
        <taxon>Dikarya</taxon>
        <taxon>Ascomycota</taxon>
        <taxon>Pezizomycotina</taxon>
        <taxon>Sordariomycetes</taxon>
        <taxon>Xylariomycetidae</taxon>
        <taxon>Amphisphaeriales</taxon>
        <taxon>Apiosporaceae</taxon>
        <taxon>Apiospora</taxon>
    </lineage>
</organism>
<proteinExistence type="predicted"/>